<sequence>MHIFLTGEIQVGKSTIIDKTLRICNVAYDGFRTYFGSDRGSPNRRLYMASASGEKVYLEENVIVRFREEGLPQVLTERFDGYGVELIRLARIKAQLIVMDECGSLERNAFAFQEEILEAIAGSIPILGVIKQASNGWIDQIRYHQNVKLISVNEENRDALPEYIASHLLRTFNSIYPIKLKAY</sequence>
<dbReference type="Gene3D" id="3.40.50.300">
    <property type="entry name" value="P-loop containing nucleotide triphosphate hydrolases"/>
    <property type="match status" value="1"/>
</dbReference>
<dbReference type="SUPFAM" id="SSF52540">
    <property type="entry name" value="P-loop containing nucleoside triphosphate hydrolases"/>
    <property type="match status" value="1"/>
</dbReference>
<gene>
    <name evidence="4" type="ORF">GX523_09820</name>
</gene>
<dbReference type="EMBL" id="DUTF01000225">
    <property type="protein sequence ID" value="HHY27019.1"/>
    <property type="molecule type" value="Genomic_DNA"/>
</dbReference>
<dbReference type="InterPro" id="IPR004948">
    <property type="entry name" value="Nuc-triphosphatase_THEP1"/>
</dbReference>
<protein>
    <submittedName>
        <fullName evidence="4">Nucleotide kinase</fullName>
    </submittedName>
</protein>
<dbReference type="Proteomes" id="UP000553059">
    <property type="component" value="Unassembled WGS sequence"/>
</dbReference>
<evidence type="ECO:0000256" key="1">
    <source>
        <dbReference type="ARBA" id="ARBA00022741"/>
    </source>
</evidence>
<keyword evidence="4" id="KW-0808">Transferase</keyword>
<evidence type="ECO:0000256" key="3">
    <source>
        <dbReference type="ARBA" id="ARBA00022840"/>
    </source>
</evidence>
<organism evidence="4 5">
    <name type="scientific">Desulfitobacterium dehalogenans</name>
    <dbReference type="NCBI Taxonomy" id="36854"/>
    <lineage>
        <taxon>Bacteria</taxon>
        <taxon>Bacillati</taxon>
        <taxon>Bacillota</taxon>
        <taxon>Clostridia</taxon>
        <taxon>Eubacteriales</taxon>
        <taxon>Desulfitobacteriaceae</taxon>
        <taxon>Desulfitobacterium</taxon>
    </lineage>
</organism>
<accession>A0A7C7D9W9</accession>
<name>A0A7C7D9W9_9FIRM</name>
<reference evidence="4 5" key="1">
    <citation type="journal article" date="2020" name="Biotechnol. Biofuels">
        <title>New insights from the biogas microbiome by comprehensive genome-resolved metagenomics of nearly 1600 species originating from multiple anaerobic digesters.</title>
        <authorList>
            <person name="Campanaro S."/>
            <person name="Treu L."/>
            <person name="Rodriguez-R L.M."/>
            <person name="Kovalovszki A."/>
            <person name="Ziels R.M."/>
            <person name="Maus I."/>
            <person name="Zhu X."/>
            <person name="Kougias P.G."/>
            <person name="Basile A."/>
            <person name="Luo G."/>
            <person name="Schluter A."/>
            <person name="Konstantinidis K.T."/>
            <person name="Angelidaki I."/>
        </authorList>
    </citation>
    <scope>NUCLEOTIDE SEQUENCE [LARGE SCALE GENOMIC DNA]</scope>
    <source>
        <strain evidence="4">AS05jafATM_4</strain>
    </source>
</reference>
<keyword evidence="4" id="KW-0418">Kinase</keyword>
<dbReference type="Pfam" id="PF03266">
    <property type="entry name" value="NTPase_1"/>
    <property type="match status" value="1"/>
</dbReference>
<dbReference type="PANTHER" id="PTHR43146">
    <property type="entry name" value="CANCER-RELATED NUCLEOSIDE-TRIPHOSPHATASE"/>
    <property type="match status" value="1"/>
</dbReference>
<dbReference type="GO" id="GO:0016301">
    <property type="term" value="F:kinase activity"/>
    <property type="evidence" value="ECO:0007669"/>
    <property type="project" value="UniProtKB-KW"/>
</dbReference>
<proteinExistence type="predicted"/>
<evidence type="ECO:0000256" key="2">
    <source>
        <dbReference type="ARBA" id="ARBA00022801"/>
    </source>
</evidence>
<evidence type="ECO:0000313" key="4">
    <source>
        <dbReference type="EMBL" id="HHY27019.1"/>
    </source>
</evidence>
<keyword evidence="1" id="KW-0547">Nucleotide-binding</keyword>
<evidence type="ECO:0000313" key="5">
    <source>
        <dbReference type="Proteomes" id="UP000553059"/>
    </source>
</evidence>
<comment type="caution">
    <text evidence="4">The sequence shown here is derived from an EMBL/GenBank/DDBJ whole genome shotgun (WGS) entry which is preliminary data.</text>
</comment>
<dbReference type="PANTHER" id="PTHR43146:SF1">
    <property type="entry name" value="CANCER-RELATED NUCLEOSIDE-TRIPHOSPHATASE"/>
    <property type="match status" value="1"/>
</dbReference>
<dbReference type="AlphaFoldDB" id="A0A7C7D9W9"/>
<dbReference type="InterPro" id="IPR027417">
    <property type="entry name" value="P-loop_NTPase"/>
</dbReference>
<keyword evidence="3" id="KW-0067">ATP-binding</keyword>
<dbReference type="GO" id="GO:0017111">
    <property type="term" value="F:ribonucleoside triphosphate phosphatase activity"/>
    <property type="evidence" value="ECO:0007669"/>
    <property type="project" value="InterPro"/>
</dbReference>
<dbReference type="GO" id="GO:0005524">
    <property type="term" value="F:ATP binding"/>
    <property type="evidence" value="ECO:0007669"/>
    <property type="project" value="UniProtKB-KW"/>
</dbReference>
<keyword evidence="2" id="KW-0378">Hydrolase</keyword>